<accession>A0ABV2AWX7</accession>
<dbReference type="Pfam" id="PF00459">
    <property type="entry name" value="Inositol_P"/>
    <property type="match status" value="1"/>
</dbReference>
<evidence type="ECO:0000256" key="9">
    <source>
        <dbReference type="SAM" id="MobiDB-lite"/>
    </source>
</evidence>
<keyword evidence="6" id="KW-0804">Transcription</keyword>
<dbReference type="RefSeq" id="WP_353108960.1">
    <property type="nucleotide sequence ID" value="NZ_APND01000001.1"/>
</dbReference>
<dbReference type="InterPro" id="IPR000760">
    <property type="entry name" value="Inositol_monophosphatase-like"/>
</dbReference>
<evidence type="ECO:0000256" key="1">
    <source>
        <dbReference type="ARBA" id="ARBA00001033"/>
    </source>
</evidence>
<comment type="similarity">
    <text evidence="3 8">Belongs to the inositol monophosphatase superfamily.</text>
</comment>
<keyword evidence="6" id="KW-0889">Transcription antitermination</keyword>
<evidence type="ECO:0000313" key="10">
    <source>
        <dbReference type="EMBL" id="MES1928098.1"/>
    </source>
</evidence>
<dbReference type="SUPFAM" id="SSF56655">
    <property type="entry name" value="Carbohydrate phosphatase"/>
    <property type="match status" value="1"/>
</dbReference>
<evidence type="ECO:0000256" key="3">
    <source>
        <dbReference type="ARBA" id="ARBA00009759"/>
    </source>
</evidence>
<reference evidence="10 11" key="1">
    <citation type="submission" date="2013-03" db="EMBL/GenBank/DDBJ databases">
        <title>Salinisphaera dokdonensis CL-ES53 Genome Sequencing.</title>
        <authorList>
            <person name="Li C."/>
            <person name="Lai Q."/>
            <person name="Shao Z."/>
        </authorList>
    </citation>
    <scope>NUCLEOTIDE SEQUENCE [LARGE SCALE GENOMIC DNA]</scope>
    <source>
        <strain evidence="10 11">CL-ES53</strain>
    </source>
</reference>
<organism evidence="10 11">
    <name type="scientific">Salinisphaera dokdonensis CL-ES53</name>
    <dbReference type="NCBI Taxonomy" id="1304272"/>
    <lineage>
        <taxon>Bacteria</taxon>
        <taxon>Pseudomonadati</taxon>
        <taxon>Pseudomonadota</taxon>
        <taxon>Gammaproteobacteria</taxon>
        <taxon>Salinisphaerales</taxon>
        <taxon>Salinisphaeraceae</taxon>
        <taxon>Salinisphaera</taxon>
    </lineage>
</organism>
<dbReference type="Proteomes" id="UP001460888">
    <property type="component" value="Unassembled WGS sequence"/>
</dbReference>
<comment type="catalytic activity">
    <reaction evidence="1 8">
        <text>a myo-inositol phosphate + H2O = myo-inositol + phosphate</text>
        <dbReference type="Rhea" id="RHEA:24056"/>
        <dbReference type="ChEBI" id="CHEBI:15377"/>
        <dbReference type="ChEBI" id="CHEBI:17268"/>
        <dbReference type="ChEBI" id="CHEBI:43474"/>
        <dbReference type="ChEBI" id="CHEBI:84139"/>
        <dbReference type="EC" id="3.1.3.25"/>
    </reaction>
</comment>
<dbReference type="PANTHER" id="PTHR20854:SF4">
    <property type="entry name" value="INOSITOL-1-MONOPHOSPHATASE-RELATED"/>
    <property type="match status" value="1"/>
</dbReference>
<sequence>MVRYPAFHGSPGTSMPGFDKDSPMQPLTNIAVTAARRAGDVILGYYRRGDTGEVTAKSGRNDFVTEADQRAEQVIIDTISRVYPDHAFMAEESGEAGDSDTVWIIDPIDGTANFIAGIPHFCVSIACQVNGVLEHAVIYDPVKDELFTADRGAGSSLDGKRIRVTRTVRLRQALLATGFAYRKKQDIATHMPVFNRLLSASSDIRRAGSAALDLAYVAAGRLDGFWEMGLAPWDMAAGILMVRGAGGIAGDIKDRDPMETGNVIASNPKLYPQLIEKIERTPSGRAS</sequence>
<dbReference type="EMBL" id="APND01000001">
    <property type="protein sequence ID" value="MES1928098.1"/>
    <property type="molecule type" value="Genomic_DNA"/>
</dbReference>
<keyword evidence="4 8" id="KW-0479">Metal-binding</keyword>
<dbReference type="PRINTS" id="PR00377">
    <property type="entry name" value="IMPHPHTASES"/>
</dbReference>
<feature type="region of interest" description="Disordered" evidence="9">
    <location>
        <begin position="1"/>
        <end position="23"/>
    </location>
</feature>
<keyword evidence="5 8" id="KW-0378">Hydrolase</keyword>
<dbReference type="InterPro" id="IPR020550">
    <property type="entry name" value="Inositol_monophosphatase_CS"/>
</dbReference>
<dbReference type="EC" id="3.1.3.25" evidence="8"/>
<evidence type="ECO:0000313" key="11">
    <source>
        <dbReference type="Proteomes" id="UP001460888"/>
    </source>
</evidence>
<evidence type="ECO:0000256" key="8">
    <source>
        <dbReference type="RuleBase" id="RU364068"/>
    </source>
</evidence>
<gene>
    <name evidence="10" type="ORF">SADO_02545</name>
</gene>
<keyword evidence="11" id="KW-1185">Reference proteome</keyword>
<evidence type="ECO:0000256" key="2">
    <source>
        <dbReference type="ARBA" id="ARBA00001946"/>
    </source>
</evidence>
<dbReference type="Gene3D" id="3.30.540.10">
    <property type="entry name" value="Fructose-1,6-Bisphosphatase, subunit A, domain 1"/>
    <property type="match status" value="1"/>
</dbReference>
<dbReference type="PANTHER" id="PTHR20854">
    <property type="entry name" value="INOSITOL MONOPHOSPHATASE"/>
    <property type="match status" value="1"/>
</dbReference>
<evidence type="ECO:0000256" key="4">
    <source>
        <dbReference type="ARBA" id="ARBA00022723"/>
    </source>
</evidence>
<evidence type="ECO:0000256" key="6">
    <source>
        <dbReference type="ARBA" id="ARBA00022814"/>
    </source>
</evidence>
<evidence type="ECO:0000256" key="7">
    <source>
        <dbReference type="ARBA" id="ARBA00022842"/>
    </source>
</evidence>
<evidence type="ECO:0000256" key="5">
    <source>
        <dbReference type="ARBA" id="ARBA00022801"/>
    </source>
</evidence>
<dbReference type="InterPro" id="IPR022337">
    <property type="entry name" value="Inositol_monophosphatase_SuhB"/>
</dbReference>
<protein>
    <recommendedName>
        <fullName evidence="8">Inositol-1-monophosphatase</fullName>
        <ecNumber evidence="8">3.1.3.25</ecNumber>
    </recommendedName>
</protein>
<keyword evidence="7 8" id="KW-0460">Magnesium</keyword>
<name>A0ABV2AWX7_9GAMM</name>
<dbReference type="PRINTS" id="PR01959">
    <property type="entry name" value="SBIMPHPHTASE"/>
</dbReference>
<dbReference type="InterPro" id="IPR033942">
    <property type="entry name" value="IMPase"/>
</dbReference>
<comment type="cofactor">
    <cofactor evidence="2 8">
        <name>Mg(2+)</name>
        <dbReference type="ChEBI" id="CHEBI:18420"/>
    </cofactor>
</comment>
<dbReference type="CDD" id="cd01639">
    <property type="entry name" value="IMPase"/>
    <property type="match status" value="1"/>
</dbReference>
<dbReference type="Gene3D" id="3.40.190.80">
    <property type="match status" value="1"/>
</dbReference>
<keyword evidence="6" id="KW-0805">Transcription regulation</keyword>
<comment type="caution">
    <text evidence="10">The sequence shown here is derived from an EMBL/GenBank/DDBJ whole genome shotgun (WGS) entry which is preliminary data.</text>
</comment>
<proteinExistence type="inferred from homology"/>
<dbReference type="PROSITE" id="PS00630">
    <property type="entry name" value="IMP_2"/>
    <property type="match status" value="1"/>
</dbReference>